<dbReference type="InterPro" id="IPR036259">
    <property type="entry name" value="MFS_trans_sf"/>
</dbReference>
<sequence>MVGAFVTAFEAGIRLAALVLVVAIVGAAIVGRIIEGELSGSHAAIGLLFVAGLLIGVVFLWNSPLVFALFLLAAGLAALWAMAQIVSERQLVTQIRKEDEARYKAAIERDPKNAAAWSALGDLYLEAKRYDEAISCYEKAVQLTPNDPTEKRKLLRAKQLKSEAEAKGKFCPQCKSPTSLLAVQCPNCGYELSVPVWVYLLAAVKDKSAMVKVSVAFVLAFLAASVWLTLFLVLNSFGRAILVLATLAAICVVVLMGLRR</sequence>
<dbReference type="Pfam" id="PF13432">
    <property type="entry name" value="TPR_16"/>
    <property type="match status" value="1"/>
</dbReference>
<dbReference type="Gene3D" id="1.25.40.10">
    <property type="entry name" value="Tetratricopeptide repeat domain"/>
    <property type="match status" value="1"/>
</dbReference>
<feature type="repeat" description="TPR" evidence="1">
    <location>
        <begin position="114"/>
        <end position="147"/>
    </location>
</feature>
<gene>
    <name evidence="3" type="ORF">M2350_001523</name>
</gene>
<feature type="transmembrane region" description="Helical" evidence="2">
    <location>
        <begin position="67"/>
        <end position="87"/>
    </location>
</feature>
<dbReference type="SMART" id="SM00028">
    <property type="entry name" value="TPR"/>
    <property type="match status" value="1"/>
</dbReference>
<feature type="transmembrane region" description="Helical" evidence="2">
    <location>
        <begin position="240"/>
        <end position="258"/>
    </location>
</feature>
<dbReference type="InterPro" id="IPR011990">
    <property type="entry name" value="TPR-like_helical_dom_sf"/>
</dbReference>
<keyword evidence="2" id="KW-1133">Transmembrane helix</keyword>
<proteinExistence type="predicted"/>
<evidence type="ECO:0000256" key="2">
    <source>
        <dbReference type="SAM" id="Phobius"/>
    </source>
</evidence>
<dbReference type="SUPFAM" id="SSF103473">
    <property type="entry name" value="MFS general substrate transporter"/>
    <property type="match status" value="1"/>
</dbReference>
<dbReference type="SUPFAM" id="SSF48452">
    <property type="entry name" value="TPR-like"/>
    <property type="match status" value="1"/>
</dbReference>
<evidence type="ECO:0000313" key="4">
    <source>
        <dbReference type="Proteomes" id="UP001204798"/>
    </source>
</evidence>
<keyword evidence="4" id="KW-1185">Reference proteome</keyword>
<organism evidence="3 4">
    <name type="scientific">Candidatus Fervidibacter sacchari</name>
    <dbReference type="NCBI Taxonomy" id="1448929"/>
    <lineage>
        <taxon>Bacteria</taxon>
        <taxon>Candidatus Fervidibacterota</taxon>
        <taxon>Candidatus Fervidibacter</taxon>
    </lineage>
</organism>
<dbReference type="RefSeq" id="WP_259095279.1">
    <property type="nucleotide sequence ID" value="NZ_CP130454.1"/>
</dbReference>
<evidence type="ECO:0000256" key="1">
    <source>
        <dbReference type="PROSITE-ProRule" id="PRU00339"/>
    </source>
</evidence>
<keyword evidence="1" id="KW-0802">TPR repeat</keyword>
<dbReference type="InterPro" id="IPR019734">
    <property type="entry name" value="TPR_rpt"/>
</dbReference>
<keyword evidence="2" id="KW-0812">Transmembrane</keyword>
<feature type="transmembrane region" description="Helical" evidence="2">
    <location>
        <begin position="12"/>
        <end position="31"/>
    </location>
</feature>
<dbReference type="PROSITE" id="PS50005">
    <property type="entry name" value="TPR"/>
    <property type="match status" value="1"/>
</dbReference>
<keyword evidence="2" id="KW-0472">Membrane</keyword>
<protein>
    <submittedName>
        <fullName evidence="3">Tetratricopeptide (TPR) repeat protein</fullName>
    </submittedName>
</protein>
<feature type="transmembrane region" description="Helical" evidence="2">
    <location>
        <begin position="43"/>
        <end position="61"/>
    </location>
</feature>
<dbReference type="PROSITE" id="PS50293">
    <property type="entry name" value="TPR_REGION"/>
    <property type="match status" value="1"/>
</dbReference>
<comment type="caution">
    <text evidence="3">The sequence shown here is derived from an EMBL/GenBank/DDBJ whole genome shotgun (WGS) entry which is preliminary data.</text>
</comment>
<name>A0ABT2EQC5_9BACT</name>
<feature type="transmembrane region" description="Helical" evidence="2">
    <location>
        <begin position="215"/>
        <end position="234"/>
    </location>
</feature>
<evidence type="ECO:0000313" key="3">
    <source>
        <dbReference type="EMBL" id="MCS3919123.1"/>
    </source>
</evidence>
<accession>A0ABT2EQC5</accession>
<reference evidence="3 4" key="1">
    <citation type="submission" date="2022-08" db="EMBL/GenBank/DDBJ databases">
        <title>Bacterial and archaeal communities from various locations to study Microbial Dark Matter (Phase II).</title>
        <authorList>
            <person name="Stepanauskas R."/>
        </authorList>
    </citation>
    <scope>NUCLEOTIDE SEQUENCE [LARGE SCALE GENOMIC DNA]</scope>
    <source>
        <strain evidence="3 4">PD1</strain>
    </source>
</reference>
<dbReference type="EMBL" id="JANUCP010000002">
    <property type="protein sequence ID" value="MCS3919123.1"/>
    <property type="molecule type" value="Genomic_DNA"/>
</dbReference>
<dbReference type="Proteomes" id="UP001204798">
    <property type="component" value="Unassembled WGS sequence"/>
</dbReference>